<dbReference type="PANTHER" id="PTHR34219:SF5">
    <property type="entry name" value="BLR4505 PROTEIN"/>
    <property type="match status" value="1"/>
</dbReference>
<feature type="transmembrane region" description="Helical" evidence="1">
    <location>
        <begin position="218"/>
        <end position="240"/>
    </location>
</feature>
<dbReference type="Proteomes" id="UP000182489">
    <property type="component" value="Unassembled WGS sequence"/>
</dbReference>
<sequence>MPSLHMRPVLAALHRYAGLLMAGFLIVTGVTGSALAWKDELEAAMLPAVFRVAPPMHDAAPLDALLLRESVAARFPHAQVSYAPLSAPQGHSMVFYLRQSGNAPLASDEVFVDPYTGAILGQRRWGEISEGAINLLPFIERLHYALALGDTGLLMFGLIAIVWTVDCFIGAALTFPARLKKRSPGSKPWLLRWRPSWLLRRNGGSYKLVFDLHRAGGLWLWAMLLVFAWSGVAFNLYGAYAAVMHPLFAHQGAEEVVARHTPSPGPQLDWPAARTQGRQLMDALARQHAFTVIEENALAYESALGVYSYNVRSSRDVRAHKGLTTVFFDAASGRQLATWLPTGAASGDTIRSWISALHMASMWGWPFKLFICAMGVLVAGLSVTGVLIWRRKRQGQARAKALSH</sequence>
<keyword evidence="1" id="KW-0472">Membrane</keyword>
<evidence type="ECO:0000313" key="2">
    <source>
        <dbReference type="EMBL" id="SFX33568.1"/>
    </source>
</evidence>
<keyword evidence="1" id="KW-1133">Transmembrane helix</keyword>
<feature type="transmembrane region" description="Helical" evidence="1">
    <location>
        <begin position="367"/>
        <end position="389"/>
    </location>
</feature>
<proteinExistence type="predicted"/>
<keyword evidence="1" id="KW-0812">Transmembrane</keyword>
<accession>A0AB38C5H3</accession>
<dbReference type="EMBL" id="FPKH01000001">
    <property type="protein sequence ID" value="SFX33568.1"/>
    <property type="molecule type" value="Genomic_DNA"/>
</dbReference>
<dbReference type="RefSeq" id="WP_217653631.1">
    <property type="nucleotide sequence ID" value="NZ_FPKH01000001.1"/>
</dbReference>
<feature type="transmembrane region" description="Helical" evidence="1">
    <location>
        <begin position="16"/>
        <end position="37"/>
    </location>
</feature>
<gene>
    <name evidence="2" type="ORF">SAMN03097694_1677</name>
</gene>
<feature type="transmembrane region" description="Helical" evidence="1">
    <location>
        <begin position="153"/>
        <end position="175"/>
    </location>
</feature>
<comment type="caution">
    <text evidence="2">The sequence shown here is derived from an EMBL/GenBank/DDBJ whole genome shotgun (WGS) entry which is preliminary data.</text>
</comment>
<organism evidence="2 3">
    <name type="scientific">Janthinobacterium lividum</name>
    <dbReference type="NCBI Taxonomy" id="29581"/>
    <lineage>
        <taxon>Bacteria</taxon>
        <taxon>Pseudomonadati</taxon>
        <taxon>Pseudomonadota</taxon>
        <taxon>Betaproteobacteria</taxon>
        <taxon>Burkholderiales</taxon>
        <taxon>Oxalobacteraceae</taxon>
        <taxon>Janthinobacterium</taxon>
    </lineage>
</organism>
<dbReference type="Pfam" id="PF03929">
    <property type="entry name" value="PepSY_TM"/>
    <property type="match status" value="1"/>
</dbReference>
<dbReference type="AlphaFoldDB" id="A0AB38C5H3"/>
<reference evidence="2 3" key="1">
    <citation type="submission" date="2016-11" db="EMBL/GenBank/DDBJ databases">
        <authorList>
            <person name="Varghese N."/>
            <person name="Submissions S."/>
        </authorList>
    </citation>
    <scope>NUCLEOTIDE SEQUENCE [LARGE SCALE GENOMIC DNA]</scope>
    <source>
        <strain evidence="2 3">NFR18</strain>
    </source>
</reference>
<name>A0AB38C5H3_9BURK</name>
<dbReference type="PANTHER" id="PTHR34219">
    <property type="entry name" value="IRON-REGULATED INNER MEMBRANE PROTEIN-RELATED"/>
    <property type="match status" value="1"/>
</dbReference>
<evidence type="ECO:0000256" key="1">
    <source>
        <dbReference type="SAM" id="Phobius"/>
    </source>
</evidence>
<dbReference type="InterPro" id="IPR005625">
    <property type="entry name" value="PepSY-ass_TM"/>
</dbReference>
<evidence type="ECO:0000313" key="3">
    <source>
        <dbReference type="Proteomes" id="UP000182489"/>
    </source>
</evidence>
<protein>
    <submittedName>
        <fullName evidence="2">Uncharacterized iron-regulated membrane protein</fullName>
    </submittedName>
</protein>